<dbReference type="PANTHER" id="PTHR11474">
    <property type="entry name" value="TYROSINASE FAMILY MEMBER"/>
    <property type="match status" value="1"/>
</dbReference>
<dbReference type="eggNOG" id="ENOG502SBJP">
    <property type="taxonomic scope" value="Eukaryota"/>
</dbReference>
<dbReference type="Pfam" id="PF00264">
    <property type="entry name" value="Tyrosinase"/>
    <property type="match status" value="2"/>
</dbReference>
<dbReference type="GeneID" id="9470370"/>
<organism evidence="4 5">
    <name type="scientific">Phytophthora infestans (strain T30-4)</name>
    <name type="common">Potato late blight agent</name>
    <dbReference type="NCBI Taxonomy" id="403677"/>
    <lineage>
        <taxon>Eukaryota</taxon>
        <taxon>Sar</taxon>
        <taxon>Stramenopiles</taxon>
        <taxon>Oomycota</taxon>
        <taxon>Peronosporomycetes</taxon>
        <taxon>Peronosporales</taxon>
        <taxon>Peronosporaceae</taxon>
        <taxon>Phytophthora</taxon>
    </lineage>
</organism>
<evidence type="ECO:0000259" key="3">
    <source>
        <dbReference type="PROSITE" id="PS00498"/>
    </source>
</evidence>
<dbReference type="PROSITE" id="PS00498">
    <property type="entry name" value="TYROSINASE_2"/>
    <property type="match status" value="1"/>
</dbReference>
<dbReference type="InterPro" id="IPR050316">
    <property type="entry name" value="Tyrosinase/Hemocyanin"/>
</dbReference>
<evidence type="ECO:0000256" key="2">
    <source>
        <dbReference type="ARBA" id="ARBA00023008"/>
    </source>
</evidence>
<dbReference type="Gene3D" id="1.10.1280.10">
    <property type="entry name" value="Di-copper center containing domain from catechol oxidase"/>
    <property type="match status" value="1"/>
</dbReference>
<reference evidence="5" key="1">
    <citation type="journal article" date="2009" name="Nature">
        <title>Genome sequence and analysis of the Irish potato famine pathogen Phytophthora infestans.</title>
        <authorList>
            <consortium name="The Broad Institute Genome Sequencing Platform"/>
            <person name="Haas B.J."/>
            <person name="Kamoun S."/>
            <person name="Zody M.C."/>
            <person name="Jiang R.H."/>
            <person name="Handsaker R.E."/>
            <person name="Cano L.M."/>
            <person name="Grabherr M."/>
            <person name="Kodira C.D."/>
            <person name="Raffaele S."/>
            <person name="Torto-Alalibo T."/>
            <person name="Bozkurt T.O."/>
            <person name="Ah-Fong A.M."/>
            <person name="Alvarado L."/>
            <person name="Anderson V.L."/>
            <person name="Armstrong M.R."/>
            <person name="Avrova A."/>
            <person name="Baxter L."/>
            <person name="Beynon J."/>
            <person name="Boevink P.C."/>
            <person name="Bollmann S.R."/>
            <person name="Bos J.I."/>
            <person name="Bulone V."/>
            <person name="Cai G."/>
            <person name="Cakir C."/>
            <person name="Carrington J.C."/>
            <person name="Chawner M."/>
            <person name="Conti L."/>
            <person name="Costanzo S."/>
            <person name="Ewan R."/>
            <person name="Fahlgren N."/>
            <person name="Fischbach M.A."/>
            <person name="Fugelstad J."/>
            <person name="Gilroy E.M."/>
            <person name="Gnerre S."/>
            <person name="Green P.J."/>
            <person name="Grenville-Briggs L.J."/>
            <person name="Griffith J."/>
            <person name="Grunwald N.J."/>
            <person name="Horn K."/>
            <person name="Horner N.R."/>
            <person name="Hu C.H."/>
            <person name="Huitema E."/>
            <person name="Jeong D.H."/>
            <person name="Jones A.M."/>
            <person name="Jones J.D."/>
            <person name="Jones R.W."/>
            <person name="Karlsson E.K."/>
            <person name="Kunjeti S.G."/>
            <person name="Lamour K."/>
            <person name="Liu Z."/>
            <person name="Ma L."/>
            <person name="Maclean D."/>
            <person name="Chibucos M.C."/>
            <person name="McDonald H."/>
            <person name="McWalters J."/>
            <person name="Meijer H.J."/>
            <person name="Morgan W."/>
            <person name="Morris P.F."/>
            <person name="Munro C.A."/>
            <person name="O'Neill K."/>
            <person name="Ospina-Giraldo M."/>
            <person name="Pinzon A."/>
            <person name="Pritchard L."/>
            <person name="Ramsahoye B."/>
            <person name="Ren Q."/>
            <person name="Restrepo S."/>
            <person name="Roy S."/>
            <person name="Sadanandom A."/>
            <person name="Savidor A."/>
            <person name="Schornack S."/>
            <person name="Schwartz D.C."/>
            <person name="Schumann U.D."/>
            <person name="Schwessinger B."/>
            <person name="Seyer L."/>
            <person name="Sharpe T."/>
            <person name="Silvar C."/>
            <person name="Song J."/>
            <person name="Studholme D.J."/>
            <person name="Sykes S."/>
            <person name="Thines M."/>
            <person name="van de Vondervoort P.J."/>
            <person name="Phuntumart V."/>
            <person name="Wawra S."/>
            <person name="Weide R."/>
            <person name="Win J."/>
            <person name="Young C."/>
            <person name="Zhou S."/>
            <person name="Fry W."/>
            <person name="Meyers B.C."/>
            <person name="van West P."/>
            <person name="Ristaino J."/>
            <person name="Govers F."/>
            <person name="Birch P.R."/>
            <person name="Whisson S.C."/>
            <person name="Judelson H.S."/>
            <person name="Nusbaum C."/>
        </authorList>
    </citation>
    <scope>NUCLEOTIDE SEQUENCE [LARGE SCALE GENOMIC DNA]</scope>
    <source>
        <strain evidence="5">T30-4</strain>
    </source>
</reference>
<dbReference type="Proteomes" id="UP000006643">
    <property type="component" value="Unassembled WGS sequence"/>
</dbReference>
<dbReference type="AlphaFoldDB" id="D0NCQ4"/>
<dbReference type="OMA" id="ACARCLP"/>
<protein>
    <recommendedName>
        <fullName evidence="3">Tyrosinase copper-binding domain-containing protein</fullName>
    </recommendedName>
</protein>
<dbReference type="InterPro" id="IPR002227">
    <property type="entry name" value="Tyrosinase_Cu-bd"/>
</dbReference>
<proteinExistence type="predicted"/>
<dbReference type="KEGG" id="pif:PITG_09750"/>
<dbReference type="InterPro" id="IPR008922">
    <property type="entry name" value="Di-copper_centre_dom_sf"/>
</dbReference>
<dbReference type="HOGENOM" id="CLU_1153628_0_0_1"/>
<name>D0NCQ4_PHYIT</name>
<dbReference type="PANTHER" id="PTHR11474:SF126">
    <property type="entry name" value="TYROSINASE-LIKE PROTEIN TYR-1-RELATED"/>
    <property type="match status" value="1"/>
</dbReference>
<dbReference type="STRING" id="403677.D0NCQ4"/>
<dbReference type="OrthoDB" id="6132182at2759"/>
<evidence type="ECO:0000313" key="5">
    <source>
        <dbReference type="Proteomes" id="UP000006643"/>
    </source>
</evidence>
<dbReference type="GO" id="GO:0016491">
    <property type="term" value="F:oxidoreductase activity"/>
    <property type="evidence" value="ECO:0007669"/>
    <property type="project" value="InterPro"/>
</dbReference>
<feature type="domain" description="Tyrosinase copper-binding" evidence="3">
    <location>
        <begin position="143"/>
        <end position="154"/>
    </location>
</feature>
<dbReference type="GO" id="GO:0046872">
    <property type="term" value="F:metal ion binding"/>
    <property type="evidence" value="ECO:0007669"/>
    <property type="project" value="UniProtKB-KW"/>
</dbReference>
<dbReference type="InParanoid" id="D0NCQ4"/>
<accession>D0NCQ4</accession>
<gene>
    <name evidence="4" type="ORF">PITG_09750</name>
</gene>
<keyword evidence="2" id="KW-0186">Copper</keyword>
<keyword evidence="5" id="KW-1185">Reference proteome</keyword>
<dbReference type="RefSeq" id="XP_002903344.1">
    <property type="nucleotide sequence ID" value="XM_002903298.1"/>
</dbReference>
<dbReference type="VEuPathDB" id="FungiDB:PITG_09750"/>
<dbReference type="EMBL" id="DS028132">
    <property type="protein sequence ID" value="EEY55768.1"/>
    <property type="molecule type" value="Genomic_DNA"/>
</dbReference>
<sequence>MTSEKEAHGQCMLTYWHRYMLVAFENMLRGQGAAYACVTVPYFNWITASARVTSGACSSFGNCLAITQELGGWTNGTIRSLSINGISNIGRCVSASPLDRFCELTSTTGCSCARCVPRSDWGCHNHVHGSLGSTMGNFTSPADPIFWSHHAMVDLLHVTFHKCRVGTERLTFAQKASHPVAWTSCARRNSTVTFRPTDEVTMRTGERGMNPIAASTDPLIGRFEQLRILHQWSSGDHVHSV</sequence>
<dbReference type="PRINTS" id="PR00092">
    <property type="entry name" value="TYROSINASE"/>
</dbReference>
<evidence type="ECO:0000313" key="4">
    <source>
        <dbReference type="EMBL" id="EEY55768.1"/>
    </source>
</evidence>
<evidence type="ECO:0000256" key="1">
    <source>
        <dbReference type="ARBA" id="ARBA00022723"/>
    </source>
</evidence>
<keyword evidence="1" id="KW-0479">Metal-binding</keyword>
<dbReference type="SUPFAM" id="SSF48056">
    <property type="entry name" value="Di-copper centre-containing domain"/>
    <property type="match status" value="1"/>
</dbReference>